<dbReference type="Gene3D" id="2.60.40.2130">
    <property type="entry name" value="F-spondin domain"/>
    <property type="match status" value="2"/>
</dbReference>
<dbReference type="PROSITE" id="PS51257">
    <property type="entry name" value="PROKAR_LIPOPROTEIN"/>
    <property type="match status" value="1"/>
</dbReference>
<sequence length="433" mass="45162">MNNMKFTTFSALAVLASTFIACKKDNSGMLDTPAAKTTITVENVLNSKPLVESGVFQGSGTPLILPGQSTTIQFSAAKGEAISFAAMYGASNDLFFAPDNPGIQVYSGDGTPIEGDVSSQVKLWDNGTRVNQKPGASVSHPGVAETRNVTEVTGTDAQGNTYLAASKLVKASLKYNGNSVFTLTLENTSGGTANETPLSPGVWSVSYIVGNSLLSPAPLFAKDKPTANGLTSIAEAGDNGPLYTYVKGLTGIFTPLSPVLVVVYNGIDNPLYKVGENDRNQGLKDLAQKGDANVLAGYLRSKLGVKAVYVLAASGTTVLLPIINGQTGSKVSQELTIAKGDRVAVATMYGFSNDWFFATGADGIDPFNKGDASNSIALYNNGTAIDQFPGAGITQFNLTGTPLAESKPITAVPNPNTFTTLPDIQNFVKVTIQ</sequence>
<dbReference type="InterPro" id="IPR038678">
    <property type="entry name" value="Spondin_N_sf"/>
</dbReference>
<dbReference type="InterPro" id="IPR009465">
    <property type="entry name" value="Spondin_N"/>
</dbReference>
<name>A0A366L205_9SPHI</name>
<dbReference type="AlphaFoldDB" id="A0A366L205"/>
<reference evidence="1 2" key="1">
    <citation type="submission" date="2018-07" db="EMBL/GenBank/DDBJ databases">
        <title>A draft genome of a endophytic bacteria, a new species of Pedobacter.</title>
        <authorList>
            <person name="Zhang Z.D."/>
            <person name="Chen Z.J."/>
        </authorList>
    </citation>
    <scope>NUCLEOTIDE SEQUENCE [LARGE SCALE GENOMIC DNA]</scope>
    <source>
        <strain evidence="1 2">RS10</strain>
    </source>
</reference>
<evidence type="ECO:0000313" key="2">
    <source>
        <dbReference type="Proteomes" id="UP000252081"/>
    </source>
</evidence>
<dbReference type="EMBL" id="QNQU01000007">
    <property type="protein sequence ID" value="RBQ07915.1"/>
    <property type="molecule type" value="Genomic_DNA"/>
</dbReference>
<dbReference type="Proteomes" id="UP000252081">
    <property type="component" value="Unassembled WGS sequence"/>
</dbReference>
<dbReference type="OrthoDB" id="1013900at2"/>
<evidence type="ECO:0000313" key="1">
    <source>
        <dbReference type="EMBL" id="RBQ07915.1"/>
    </source>
</evidence>
<proteinExistence type="predicted"/>
<comment type="caution">
    <text evidence="1">The sequence shown here is derived from an EMBL/GenBank/DDBJ whole genome shotgun (WGS) entry which is preliminary data.</text>
</comment>
<accession>A0A366L205</accession>
<protein>
    <recommendedName>
        <fullName evidence="3">Spondin domain-containing protein</fullName>
    </recommendedName>
</protein>
<gene>
    <name evidence="1" type="ORF">DRW42_09960</name>
</gene>
<organism evidence="1 2">
    <name type="scientific">Pedobacter miscanthi</name>
    <dbReference type="NCBI Taxonomy" id="2259170"/>
    <lineage>
        <taxon>Bacteria</taxon>
        <taxon>Pseudomonadati</taxon>
        <taxon>Bacteroidota</taxon>
        <taxon>Sphingobacteriia</taxon>
        <taxon>Sphingobacteriales</taxon>
        <taxon>Sphingobacteriaceae</taxon>
        <taxon>Pedobacter</taxon>
    </lineage>
</organism>
<dbReference type="NCBIfam" id="NF038123">
    <property type="entry name" value="NF038123_dom"/>
    <property type="match status" value="2"/>
</dbReference>
<evidence type="ECO:0008006" key="3">
    <source>
        <dbReference type="Google" id="ProtNLM"/>
    </source>
</evidence>
<keyword evidence="2" id="KW-1185">Reference proteome</keyword>